<accession>A0AAW1RMP7</accession>
<evidence type="ECO:0000313" key="1">
    <source>
        <dbReference type="EMBL" id="KAK9835079.1"/>
    </source>
</evidence>
<dbReference type="AlphaFoldDB" id="A0AAW1RMP7"/>
<gene>
    <name evidence="1" type="ORF">WJX84_001161</name>
</gene>
<dbReference type="Proteomes" id="UP001485043">
    <property type="component" value="Unassembled WGS sequence"/>
</dbReference>
<name>A0AAW1RMP7_9CHLO</name>
<organism evidence="1 2">
    <name type="scientific">Apatococcus fuscideae</name>
    <dbReference type="NCBI Taxonomy" id="2026836"/>
    <lineage>
        <taxon>Eukaryota</taxon>
        <taxon>Viridiplantae</taxon>
        <taxon>Chlorophyta</taxon>
        <taxon>core chlorophytes</taxon>
        <taxon>Trebouxiophyceae</taxon>
        <taxon>Chlorellales</taxon>
        <taxon>Chlorellaceae</taxon>
        <taxon>Apatococcus</taxon>
    </lineage>
</organism>
<dbReference type="EMBL" id="JALJOV010002081">
    <property type="protein sequence ID" value="KAK9835079.1"/>
    <property type="molecule type" value="Genomic_DNA"/>
</dbReference>
<reference evidence="1 2" key="1">
    <citation type="journal article" date="2024" name="Nat. Commun.">
        <title>Phylogenomics reveals the evolutionary origins of lichenization in chlorophyte algae.</title>
        <authorList>
            <person name="Puginier C."/>
            <person name="Libourel C."/>
            <person name="Otte J."/>
            <person name="Skaloud P."/>
            <person name="Haon M."/>
            <person name="Grisel S."/>
            <person name="Petersen M."/>
            <person name="Berrin J.G."/>
            <person name="Delaux P.M."/>
            <person name="Dal Grande F."/>
            <person name="Keller J."/>
        </authorList>
    </citation>
    <scope>NUCLEOTIDE SEQUENCE [LARGE SCALE GENOMIC DNA]</scope>
    <source>
        <strain evidence="1 2">SAG 2523</strain>
    </source>
</reference>
<evidence type="ECO:0000313" key="2">
    <source>
        <dbReference type="Proteomes" id="UP001485043"/>
    </source>
</evidence>
<protein>
    <submittedName>
        <fullName evidence="1">Uncharacterized protein</fullName>
    </submittedName>
</protein>
<comment type="caution">
    <text evidence="1">The sequence shown here is derived from an EMBL/GenBank/DDBJ whole genome shotgun (WGS) entry which is preliminary data.</text>
</comment>
<keyword evidence="2" id="KW-1185">Reference proteome</keyword>
<sequence>MNLLRIGQELSSRGHKFIWLISDSHQASHKLVNQSGFEGLEVLAYRAVGENITVEALSRDPAEVETFWWFRPNVRLRSRQRVRSLSNMVFRESKS</sequence>
<proteinExistence type="predicted"/>